<dbReference type="GO" id="GO:0035097">
    <property type="term" value="C:histone methyltransferase complex"/>
    <property type="evidence" value="ECO:0007669"/>
    <property type="project" value="TreeGrafter"/>
</dbReference>
<dbReference type="InterPro" id="IPR059124">
    <property type="entry name" value="Kelch_HCF"/>
</dbReference>
<dbReference type="Proteomes" id="UP000318571">
    <property type="component" value="Chromosome 9"/>
</dbReference>
<dbReference type="GO" id="GO:0006338">
    <property type="term" value="P:chromatin remodeling"/>
    <property type="evidence" value="ECO:0007669"/>
    <property type="project" value="TreeGrafter"/>
</dbReference>
<evidence type="ECO:0000256" key="1">
    <source>
        <dbReference type="ARBA" id="ARBA00004123"/>
    </source>
</evidence>
<evidence type="ECO:0000256" key="12">
    <source>
        <dbReference type="SAM" id="MobiDB-lite"/>
    </source>
</evidence>
<dbReference type="InterPro" id="IPR005828">
    <property type="entry name" value="MFS_sugar_transport-like"/>
</dbReference>
<evidence type="ECO:0000256" key="2">
    <source>
        <dbReference type="ARBA" id="ARBA00004370"/>
    </source>
</evidence>
<feature type="transmembrane region" description="Helical" evidence="13">
    <location>
        <begin position="1808"/>
        <end position="1831"/>
    </location>
</feature>
<dbReference type="InterPro" id="IPR036259">
    <property type="entry name" value="MFS_trans_sf"/>
</dbReference>
<keyword evidence="3" id="KW-0880">Kelch repeat</keyword>
<dbReference type="GO" id="GO:0003713">
    <property type="term" value="F:transcription coactivator activity"/>
    <property type="evidence" value="ECO:0007669"/>
    <property type="project" value="TreeGrafter"/>
</dbReference>
<feature type="transmembrane region" description="Helical" evidence="13">
    <location>
        <begin position="1775"/>
        <end position="1796"/>
    </location>
</feature>
<evidence type="ECO:0000256" key="10">
    <source>
        <dbReference type="ARBA" id="ARBA00023242"/>
    </source>
</evidence>
<evidence type="ECO:0000256" key="4">
    <source>
        <dbReference type="ARBA" id="ARBA00022553"/>
    </source>
</evidence>
<dbReference type="Gene3D" id="6.10.250.2590">
    <property type="match status" value="1"/>
</dbReference>
<feature type="region of interest" description="Disordered" evidence="12">
    <location>
        <begin position="952"/>
        <end position="1217"/>
    </location>
</feature>
<organism evidence="15 16">
    <name type="scientific">Tigriopus californicus</name>
    <name type="common">Marine copepod</name>
    <dbReference type="NCBI Taxonomy" id="6832"/>
    <lineage>
        <taxon>Eukaryota</taxon>
        <taxon>Metazoa</taxon>
        <taxon>Ecdysozoa</taxon>
        <taxon>Arthropoda</taxon>
        <taxon>Crustacea</taxon>
        <taxon>Multicrustacea</taxon>
        <taxon>Hexanauplia</taxon>
        <taxon>Copepoda</taxon>
        <taxon>Harpacticoida</taxon>
        <taxon>Harpacticidae</taxon>
        <taxon>Tigriopus</taxon>
    </lineage>
</organism>
<feature type="compositionally biased region" description="Low complexity" evidence="12">
    <location>
        <begin position="962"/>
        <end position="973"/>
    </location>
</feature>
<feature type="transmembrane region" description="Helical" evidence="13">
    <location>
        <begin position="1922"/>
        <end position="1939"/>
    </location>
</feature>
<dbReference type="SUPFAM" id="SSF103473">
    <property type="entry name" value="MFS general substrate transporter"/>
    <property type="match status" value="1"/>
</dbReference>
<dbReference type="InterPro" id="IPR043536">
    <property type="entry name" value="HCF1/2"/>
</dbReference>
<proteinExistence type="predicted"/>
<evidence type="ECO:0000259" key="14">
    <source>
        <dbReference type="PROSITE" id="PS50853"/>
    </source>
</evidence>
<name>A0A553NZS4_TIGCA</name>
<dbReference type="Pfam" id="PF00083">
    <property type="entry name" value="Sugar_tr"/>
    <property type="match status" value="1"/>
</dbReference>
<feature type="compositionally biased region" description="Low complexity" evidence="12">
    <location>
        <begin position="1003"/>
        <end position="1089"/>
    </location>
</feature>
<feature type="region of interest" description="Disordered" evidence="12">
    <location>
        <begin position="2098"/>
        <end position="2129"/>
    </location>
</feature>
<keyword evidence="10" id="KW-0539">Nucleus</keyword>
<feature type="transmembrane region" description="Helical" evidence="13">
    <location>
        <begin position="1701"/>
        <end position="1721"/>
    </location>
</feature>
<evidence type="ECO:0000256" key="5">
    <source>
        <dbReference type="ARBA" id="ARBA00022692"/>
    </source>
</evidence>
<evidence type="ECO:0000256" key="13">
    <source>
        <dbReference type="SAM" id="Phobius"/>
    </source>
</evidence>
<comment type="subcellular location">
    <subcellularLocation>
        <location evidence="2">Membrane</location>
    </subcellularLocation>
    <subcellularLocation>
        <location evidence="1">Nucleus</location>
    </subcellularLocation>
</comment>
<feature type="transmembrane region" description="Helical" evidence="13">
    <location>
        <begin position="2073"/>
        <end position="2090"/>
    </location>
</feature>
<comment type="caution">
    <text evidence="15">The sequence shown here is derived from an EMBL/GenBank/DDBJ whole genome shotgun (WGS) entry which is preliminary data.</text>
</comment>
<feature type="compositionally biased region" description="Basic and acidic residues" evidence="12">
    <location>
        <begin position="1182"/>
        <end position="1193"/>
    </location>
</feature>
<dbReference type="SMART" id="SM00060">
    <property type="entry name" value="FN3"/>
    <property type="match status" value="1"/>
</dbReference>
<evidence type="ECO:0000256" key="6">
    <source>
        <dbReference type="ARBA" id="ARBA00022737"/>
    </source>
</evidence>
<dbReference type="GO" id="GO:0022857">
    <property type="term" value="F:transmembrane transporter activity"/>
    <property type="evidence" value="ECO:0007669"/>
    <property type="project" value="InterPro"/>
</dbReference>
<dbReference type="Gene3D" id="1.20.1250.20">
    <property type="entry name" value="MFS general substrate transporter like domains"/>
    <property type="match status" value="1"/>
</dbReference>
<evidence type="ECO:0000256" key="7">
    <source>
        <dbReference type="ARBA" id="ARBA00022813"/>
    </source>
</evidence>
<keyword evidence="9 13" id="KW-0472">Membrane</keyword>
<dbReference type="Gene3D" id="2.120.10.80">
    <property type="entry name" value="Kelch-type beta propeller"/>
    <property type="match status" value="2"/>
</dbReference>
<feature type="transmembrane region" description="Helical" evidence="13">
    <location>
        <begin position="2042"/>
        <end position="2061"/>
    </location>
</feature>
<keyword evidence="11" id="KW-0131">Cell cycle</keyword>
<dbReference type="OMA" id="PDYGQMK"/>
<feature type="transmembrane region" description="Helical" evidence="13">
    <location>
        <begin position="1980"/>
        <end position="1998"/>
    </location>
</feature>
<evidence type="ECO:0000256" key="8">
    <source>
        <dbReference type="ARBA" id="ARBA00022989"/>
    </source>
</evidence>
<dbReference type="FunFam" id="2.120.10.80:FF:000008">
    <property type="entry name" value="host cell factor 1 isoform X1"/>
    <property type="match status" value="1"/>
</dbReference>
<feature type="domain" description="Fibronectin type-III" evidence="14">
    <location>
        <begin position="1290"/>
        <end position="1379"/>
    </location>
</feature>
<evidence type="ECO:0000256" key="11">
    <source>
        <dbReference type="ARBA" id="ARBA00023306"/>
    </source>
</evidence>
<reference evidence="15 16" key="1">
    <citation type="journal article" date="2018" name="Nat. Ecol. Evol.">
        <title>Genomic signatures of mitonuclear coevolution across populations of Tigriopus californicus.</title>
        <authorList>
            <person name="Barreto F.S."/>
            <person name="Watson E.T."/>
            <person name="Lima T.G."/>
            <person name="Willett C.S."/>
            <person name="Edmands S."/>
            <person name="Li W."/>
            <person name="Burton R.S."/>
        </authorList>
    </citation>
    <scope>NUCLEOTIDE SEQUENCE [LARGE SCALE GENOMIC DNA]</scope>
    <source>
        <strain evidence="15 16">San Diego</strain>
    </source>
</reference>
<keyword evidence="16" id="KW-1185">Reference proteome</keyword>
<dbReference type="InterPro" id="IPR013783">
    <property type="entry name" value="Ig-like_fold"/>
</dbReference>
<dbReference type="InterPro" id="IPR003961">
    <property type="entry name" value="FN3_dom"/>
</dbReference>
<feature type="compositionally biased region" description="Low complexity" evidence="12">
    <location>
        <begin position="1201"/>
        <end position="1217"/>
    </location>
</feature>
<keyword evidence="7" id="KW-0068">Autocatalytic cleavage</keyword>
<accession>A0A553NZS4</accession>
<dbReference type="FunFam" id="2.120.10.80:FF:000015">
    <property type="entry name" value="host cell factor 1 isoform X1"/>
    <property type="match status" value="1"/>
</dbReference>
<feature type="compositionally biased region" description="Polar residues" evidence="12">
    <location>
        <begin position="1136"/>
        <end position="1145"/>
    </location>
</feature>
<dbReference type="PANTHER" id="PTHR46003:SF1">
    <property type="entry name" value="HOST CELL FACTOR"/>
    <property type="match status" value="1"/>
</dbReference>
<gene>
    <name evidence="15" type="ORF">TCAL_05933</name>
</gene>
<dbReference type="Pfam" id="PF13854">
    <property type="entry name" value="Kelch_HCF"/>
    <property type="match status" value="1"/>
</dbReference>
<dbReference type="InterPro" id="IPR036116">
    <property type="entry name" value="FN3_sf"/>
</dbReference>
<dbReference type="InterPro" id="IPR015915">
    <property type="entry name" value="Kelch-typ_b-propeller"/>
</dbReference>
<evidence type="ECO:0000313" key="16">
    <source>
        <dbReference type="Proteomes" id="UP000318571"/>
    </source>
</evidence>
<dbReference type="PROSITE" id="PS50853">
    <property type="entry name" value="FN3"/>
    <property type="match status" value="1"/>
</dbReference>
<feature type="transmembrane region" description="Helical" evidence="13">
    <location>
        <begin position="1751"/>
        <end position="1769"/>
    </location>
</feature>
<keyword evidence="6" id="KW-0677">Repeat</keyword>
<feature type="region of interest" description="Disordered" evidence="12">
    <location>
        <begin position="1277"/>
        <end position="1300"/>
    </location>
</feature>
<keyword evidence="8 13" id="KW-1133">Transmembrane helix</keyword>
<feature type="compositionally biased region" description="Polar residues" evidence="12">
    <location>
        <begin position="1090"/>
        <end position="1109"/>
    </location>
</feature>
<dbReference type="SUPFAM" id="SSF49265">
    <property type="entry name" value="Fibronectin type III"/>
    <property type="match status" value="1"/>
</dbReference>
<evidence type="ECO:0000313" key="15">
    <source>
        <dbReference type="EMBL" id="TRY70940.1"/>
    </source>
</evidence>
<sequence length="2129" mass="226759">MSVAHYNPTLKWKKVSNASGPSPRPRHGHRAVAIKDLMVVFGGGNEGIVDELHVYNTATNQWFVPPVKGDVPPGCAAYGFVVDGTRILIFGGMVEYGKYSNELYELQASRWEWKRLKPKPPKAGPPPCPRLGHSFTLIGNKVFLFGGLANDSEDPKNNIPRYLNDLYTLELRPNSTIMQWDIPSCYGTCPPPRESHSACAMTDKDGSNPRLIIFGGMSGCRLGDLWVLHIDSMTWSKPILSGPPPLPRSLHSATVVGQRMYIFGGWVPLVMDDVASHEKEWKCTNNLSCLNMETMMWETPSMEVFEDAIPRARAGHCSVAIHNRLWIWSGRDGYRKAWNNQVCCKDLWYLETQTPPAPGRVQLVRASTHYLEVCWGNVPSADAYVLQIQKYDMPPSTTVPAPTTPTMTPQMVPPLPTQPIQLPTQPATMSPAKITQPVVRMGSPGVPPGIRPGGNIVRVRAPVGAVTTAGGQIKVLGTGGQAQVMKSSHAPISISHAGATPTTAAGNMSGIAALAAAAAATSKITTSLSGASTITTASGQAIKLIQQGGNLVTAQGMKMTPVQGQQTALIGGQTVRLASSPGGTLLKTGTTLTSQGGKQIILQKQGGGGGQPQIVTLVKTSQGMQVATVPKSSIVQGKPGAPQIIQTQAGKSIPPGATIVKLVNAQGGVGQTAKLVSNMKTLGSNVMTMTKPGTVQMAGGKQAIVINKPGGLGTTLKNAQGQQIIVVTTGGGLKTMQAMTTSQAGGVMGTTASIPSSLYQSTIGGGTQGVKMIVVSSGQLAQTTNKPFTITVPGQGGSKAMTLTSAGLKSSTTTTTQLMTSSSGQILAVPAQNIISTGASGTQSINIGGKQMNVQVTSGTSGGPKTYTLVQSASGQQILTPSSGDSSNQTKMVVVQAGGQHVLTTTPQKTSDIVPAMKSTPTTSDGMTLQMADGTVLDSSAVQIADGSDLRNAQVDGGCITPPSGRSSPSDDGMFLSQLDGEPGDEDEKNSSSTEVEKKPEAEVTPPETTPTTESSEPSQTVALTATTVASEITTTTTTIETAPTTTVITPSTETSTLATTQTTPSTETTPTTEATTAAVTAVPPTSETSGAQESTPASKSQGETQESTPLEAIDIESSLKLEPPSQEAEPEPTKSLDTSSTSAEKVTPPEASSIAEQHDPGQFDNISINEVKQELVGSDKVGGDDPLQDKKPINGSLPITSSPPANGSSSSSSNATSADIDGANALAALASAAVADSPKVSAGSPVVSTPPKPSMGVAAASAADIVARLQTPVNTGNNLKGKLTPTVGPPSGVLDPEKKKDSSWFDVGIIKGTSCTVNSFYLPSGDGERNEIDVEGDEYMLKKLELQPGTAYKFRVAGINSCGRGPWSEVSAFKTCLPGFPGAPSAIKISKSPEGAHLSWEPPSTSTGDIIEYSVYLAVKSATTNNQGDSKTVSSSPSQLAFVRVFCGPNAQCVVPNASLVAAHIDTSTKPAIIFRIAARNDKGYGPATQVRWLQDAASTANAGRGVAVKRSADGKTQYNRGNMHNHNGVAKSDPLDNDDLFQEIPVRPRFSDETSELSIDAKEQILDAIGGFGKWQLKKCSFIVIVIWMPASFHLLNMVFFRAETDFWCTPPRKFPFDVGVWKNYSNPDQIGRQCHQYDIDYDSFKSLEEAFESEAYANAVSSQSVIPCSMWTYDRSFWKRTIIQEWDLVCEREWMQKLTQQVTFFGLLVGVFTAGVISDKRRNDDKRREKDFSLSITIPKNRLGRMSGMLIMLTMTIICGTGVSFAPTYPLFLVGIWGCGFSTIGYGTIMYCWMMELVSGREKTILGCVPHLNFAFWGLVTAVIAYLVPNWQQMELIFTLPLILLYSTYWVLPESPRWLLTHGRTDEAEKILRSIAAYNGTPLSEKFYLIPPHHGHDHAGKGVFGFLAMFRTPNLRRKALITFYLWFATTTVYYGLTLNSNSIGASLFVYFSFGKALEFPAIFCVILLLIHGGRRNALMTLFGVCGICLISSTFVPRGYFQYEWPIVLMNVMGRACSTGGLCLCYVFSAEVFPTVIRNVGISTASVWGRIGPIMVPYIAELAEIDPVLPIGIFGLVSLFASFLVTFLPETSHTQLPDTIQEGEEQGKGDTLYSSCSRNKKNVPTLA</sequence>
<dbReference type="CDD" id="cd00063">
    <property type="entry name" value="FN3"/>
    <property type="match status" value="2"/>
</dbReference>
<feature type="transmembrane region" description="Helical" evidence="13">
    <location>
        <begin position="2010"/>
        <end position="2030"/>
    </location>
</feature>
<protein>
    <recommendedName>
        <fullName evidence="14">Fibronectin type-III domain-containing protein</fullName>
    </recommendedName>
</protein>
<keyword evidence="5 13" id="KW-0812">Transmembrane</keyword>
<dbReference type="EMBL" id="VCGU01000009">
    <property type="protein sequence ID" value="TRY70940.1"/>
    <property type="molecule type" value="Genomic_DNA"/>
</dbReference>
<dbReference type="GO" id="GO:0016020">
    <property type="term" value="C:membrane"/>
    <property type="evidence" value="ECO:0007669"/>
    <property type="project" value="UniProtKB-SubCell"/>
</dbReference>
<dbReference type="Gene3D" id="2.60.40.10">
    <property type="entry name" value="Immunoglobulins"/>
    <property type="match status" value="2"/>
</dbReference>
<dbReference type="CDD" id="cd17317">
    <property type="entry name" value="MFS_SLC22"/>
    <property type="match status" value="1"/>
</dbReference>
<evidence type="ECO:0000256" key="3">
    <source>
        <dbReference type="ARBA" id="ARBA00022441"/>
    </source>
</evidence>
<evidence type="ECO:0000256" key="9">
    <source>
        <dbReference type="ARBA" id="ARBA00023136"/>
    </source>
</evidence>
<dbReference type="STRING" id="6832.A0A553NZS4"/>
<feature type="transmembrane region" description="Helical" evidence="13">
    <location>
        <begin position="1837"/>
        <end position="1855"/>
    </location>
</feature>
<feature type="transmembrane region" description="Helical" evidence="13">
    <location>
        <begin position="1951"/>
        <end position="1973"/>
    </location>
</feature>
<keyword evidence="4" id="KW-0597">Phosphoprotein</keyword>
<dbReference type="SUPFAM" id="SSF117281">
    <property type="entry name" value="Kelch motif"/>
    <property type="match status" value="1"/>
</dbReference>
<dbReference type="PANTHER" id="PTHR46003">
    <property type="entry name" value="HOST CELL FACTOR"/>
    <property type="match status" value="1"/>
</dbReference>